<sequence>TTRSPVELYRLIDLFGHKLSWVKTSLFQMHVLITVLRNALFIRTFVVDKNLRQRSNYFFFNLAILGFEVEAFCIPVYLSYALTDKWIFGRGLYKLRQVVAHLMCTASAFHINLNSYDMSLSVTKAVHIVYAVTSVSLNWDFASIPHDDPAICIWEHVAGCSIVTDGKCYTEYYLNWSFHLPGQNCPATKILQLLAVIICGFALFLFEVTFGFCGSIPFGKPNNLITEHCATLNEYVL</sequence>
<evidence type="ECO:0000256" key="5">
    <source>
        <dbReference type="ARBA" id="ARBA00023040"/>
    </source>
</evidence>
<reference evidence="11" key="2">
    <citation type="submission" date="2025-09" db="UniProtKB">
        <authorList>
            <consortium name="Ensembl"/>
        </authorList>
    </citation>
    <scope>IDENTIFICATION</scope>
</reference>
<dbReference type="GO" id="GO:0007187">
    <property type="term" value="P:G protein-coupled receptor signaling pathway, coupled to cyclic nucleotide second messenger"/>
    <property type="evidence" value="ECO:0007669"/>
    <property type="project" value="TreeGrafter"/>
</dbReference>
<feature type="transmembrane region" description="Helical" evidence="9">
    <location>
        <begin position="190"/>
        <end position="213"/>
    </location>
</feature>
<dbReference type="PANTHER" id="PTHR24247">
    <property type="entry name" value="5-HYDROXYTRYPTAMINE RECEPTOR"/>
    <property type="match status" value="1"/>
</dbReference>
<dbReference type="GO" id="GO:0030425">
    <property type="term" value="C:dendrite"/>
    <property type="evidence" value="ECO:0007669"/>
    <property type="project" value="TreeGrafter"/>
</dbReference>
<dbReference type="Pfam" id="PF00001">
    <property type="entry name" value="7tm_1"/>
    <property type="match status" value="1"/>
</dbReference>
<keyword evidence="8" id="KW-0807">Transducer</keyword>
<keyword evidence="7" id="KW-0675">Receptor</keyword>
<comment type="subcellular location">
    <subcellularLocation>
        <location evidence="1">Cell membrane</location>
        <topology evidence="1">Multi-pass membrane protein</topology>
    </subcellularLocation>
</comment>
<reference evidence="11" key="1">
    <citation type="submission" date="2025-08" db="UniProtKB">
        <authorList>
            <consortium name="Ensembl"/>
        </authorList>
    </citation>
    <scope>IDENTIFICATION</scope>
</reference>
<evidence type="ECO:0000256" key="8">
    <source>
        <dbReference type="ARBA" id="ARBA00023224"/>
    </source>
</evidence>
<proteinExistence type="predicted"/>
<protein>
    <recommendedName>
        <fullName evidence="10">G-protein coupled receptors family 1 profile domain-containing protein</fullName>
    </recommendedName>
</protein>
<dbReference type="GO" id="GO:0005886">
    <property type="term" value="C:plasma membrane"/>
    <property type="evidence" value="ECO:0007669"/>
    <property type="project" value="UniProtKB-SubCell"/>
</dbReference>
<dbReference type="GO" id="GO:0007197">
    <property type="term" value="P:adenylate cyclase-inhibiting G protein-coupled acetylcholine receptor signaling pathway"/>
    <property type="evidence" value="ECO:0007669"/>
    <property type="project" value="TreeGrafter"/>
</dbReference>
<dbReference type="InterPro" id="IPR000276">
    <property type="entry name" value="GPCR_Rhodpsn"/>
</dbReference>
<feature type="domain" description="G-protein coupled receptors family 1 profile" evidence="10">
    <location>
        <begin position="37"/>
        <end position="127"/>
    </location>
</feature>
<evidence type="ECO:0000256" key="2">
    <source>
        <dbReference type="ARBA" id="ARBA00022475"/>
    </source>
</evidence>
<feature type="transmembrane region" description="Helical" evidence="9">
    <location>
        <begin position="27"/>
        <end position="46"/>
    </location>
</feature>
<keyword evidence="2" id="KW-1003">Cell membrane</keyword>
<dbReference type="GO" id="GO:0004993">
    <property type="term" value="F:G protein-coupled serotonin receptor activity"/>
    <property type="evidence" value="ECO:0007669"/>
    <property type="project" value="TreeGrafter"/>
</dbReference>
<evidence type="ECO:0000256" key="4">
    <source>
        <dbReference type="ARBA" id="ARBA00022989"/>
    </source>
</evidence>
<dbReference type="PANTHER" id="PTHR24247:SF199">
    <property type="entry name" value="HISTAMINE H4 RECEPTOR"/>
    <property type="match status" value="1"/>
</dbReference>
<dbReference type="GO" id="GO:0045202">
    <property type="term" value="C:synapse"/>
    <property type="evidence" value="ECO:0007669"/>
    <property type="project" value="TreeGrafter"/>
</dbReference>
<dbReference type="GO" id="GO:0016907">
    <property type="term" value="F:G protein-coupled acetylcholine receptor activity"/>
    <property type="evidence" value="ECO:0007669"/>
    <property type="project" value="TreeGrafter"/>
</dbReference>
<dbReference type="Proteomes" id="UP000694403">
    <property type="component" value="Unplaced"/>
</dbReference>
<name>A0A8C3SCL4_CHESE</name>
<keyword evidence="4 9" id="KW-1133">Transmembrane helix</keyword>
<keyword evidence="5" id="KW-0297">G-protein coupled receptor</keyword>
<dbReference type="PROSITE" id="PS50262">
    <property type="entry name" value="G_PROTEIN_RECEP_F1_2"/>
    <property type="match status" value="1"/>
</dbReference>
<organism evidence="11 12">
    <name type="scientific">Chelydra serpentina</name>
    <name type="common">Snapping turtle</name>
    <name type="synonym">Testudo serpentina</name>
    <dbReference type="NCBI Taxonomy" id="8475"/>
    <lineage>
        <taxon>Eukaryota</taxon>
        <taxon>Metazoa</taxon>
        <taxon>Chordata</taxon>
        <taxon>Craniata</taxon>
        <taxon>Vertebrata</taxon>
        <taxon>Euteleostomi</taxon>
        <taxon>Archelosauria</taxon>
        <taxon>Testudinata</taxon>
        <taxon>Testudines</taxon>
        <taxon>Cryptodira</taxon>
        <taxon>Durocryptodira</taxon>
        <taxon>Americhelydia</taxon>
        <taxon>Chelydroidea</taxon>
        <taxon>Chelydridae</taxon>
        <taxon>Chelydra</taxon>
    </lineage>
</organism>
<evidence type="ECO:0000256" key="9">
    <source>
        <dbReference type="SAM" id="Phobius"/>
    </source>
</evidence>
<dbReference type="Ensembl" id="ENSCSRT00000010989.1">
    <property type="protein sequence ID" value="ENSCSRP00000010602.1"/>
    <property type="gene ID" value="ENSCSRG00000007786.1"/>
</dbReference>
<feature type="transmembrane region" description="Helical" evidence="9">
    <location>
        <begin position="58"/>
        <end position="78"/>
    </location>
</feature>
<accession>A0A8C3SCL4</accession>
<evidence type="ECO:0000256" key="7">
    <source>
        <dbReference type="ARBA" id="ARBA00023170"/>
    </source>
</evidence>
<dbReference type="Gene3D" id="1.20.1070.10">
    <property type="entry name" value="Rhodopsin 7-helix transmembrane proteins"/>
    <property type="match status" value="1"/>
</dbReference>
<evidence type="ECO:0000313" key="11">
    <source>
        <dbReference type="Ensembl" id="ENSCSRP00000010602.1"/>
    </source>
</evidence>
<evidence type="ECO:0000259" key="10">
    <source>
        <dbReference type="PROSITE" id="PS50262"/>
    </source>
</evidence>
<dbReference type="AlphaFoldDB" id="A0A8C3SCL4"/>
<evidence type="ECO:0000313" key="12">
    <source>
        <dbReference type="Proteomes" id="UP000694403"/>
    </source>
</evidence>
<evidence type="ECO:0000256" key="6">
    <source>
        <dbReference type="ARBA" id="ARBA00023136"/>
    </source>
</evidence>
<evidence type="ECO:0000256" key="3">
    <source>
        <dbReference type="ARBA" id="ARBA00022692"/>
    </source>
</evidence>
<keyword evidence="6 9" id="KW-0472">Membrane</keyword>
<keyword evidence="3 9" id="KW-0812">Transmembrane</keyword>
<dbReference type="InterPro" id="IPR017452">
    <property type="entry name" value="GPCR_Rhodpsn_7TM"/>
</dbReference>
<keyword evidence="12" id="KW-1185">Reference proteome</keyword>
<dbReference type="SUPFAM" id="SSF81321">
    <property type="entry name" value="Family A G protein-coupled receptor-like"/>
    <property type="match status" value="1"/>
</dbReference>
<evidence type="ECO:0000256" key="1">
    <source>
        <dbReference type="ARBA" id="ARBA00004651"/>
    </source>
</evidence>